<proteinExistence type="predicted"/>
<dbReference type="AlphaFoldDB" id="A0A8J6L6N7"/>
<sequence>MIKVPIQARLTDSDVNKVGLTPPMHNRKNATDLHKHEERPRHFSLSSERKYANGRKLFRNGRGGDLINAICPLVRERLLAVDGFNSLSKIFATTTSRGGTNK</sequence>
<dbReference type="EMBL" id="JABDTM020029248">
    <property type="protein sequence ID" value="KAH0808103.1"/>
    <property type="molecule type" value="Genomic_DNA"/>
</dbReference>
<keyword evidence="3" id="KW-1185">Reference proteome</keyword>
<comment type="caution">
    <text evidence="2">The sequence shown here is derived from an EMBL/GenBank/DDBJ whole genome shotgun (WGS) entry which is preliminary data.</text>
</comment>
<reference evidence="2" key="1">
    <citation type="journal article" date="2020" name="J Insects Food Feed">
        <title>The yellow mealworm (Tenebrio molitor) genome: a resource for the emerging insects as food and feed industry.</title>
        <authorList>
            <person name="Eriksson T."/>
            <person name="Andere A."/>
            <person name="Kelstrup H."/>
            <person name="Emery V."/>
            <person name="Picard C."/>
        </authorList>
    </citation>
    <scope>NUCLEOTIDE SEQUENCE</scope>
    <source>
        <strain evidence="2">Stoneville</strain>
        <tissue evidence="2">Whole head</tissue>
    </source>
</reference>
<feature type="compositionally biased region" description="Basic and acidic residues" evidence="1">
    <location>
        <begin position="29"/>
        <end position="47"/>
    </location>
</feature>
<evidence type="ECO:0000313" key="2">
    <source>
        <dbReference type="EMBL" id="KAH0808103.1"/>
    </source>
</evidence>
<gene>
    <name evidence="2" type="ORF">GEV33_014688</name>
</gene>
<reference evidence="2" key="2">
    <citation type="submission" date="2021-08" db="EMBL/GenBank/DDBJ databases">
        <authorList>
            <person name="Eriksson T."/>
        </authorList>
    </citation>
    <scope>NUCLEOTIDE SEQUENCE</scope>
    <source>
        <strain evidence="2">Stoneville</strain>
        <tissue evidence="2">Whole head</tissue>
    </source>
</reference>
<name>A0A8J6L6N7_TENMO</name>
<evidence type="ECO:0000256" key="1">
    <source>
        <dbReference type="SAM" id="MobiDB-lite"/>
    </source>
</evidence>
<accession>A0A8J6L6N7</accession>
<feature type="region of interest" description="Disordered" evidence="1">
    <location>
        <begin position="16"/>
        <end position="47"/>
    </location>
</feature>
<protein>
    <submittedName>
        <fullName evidence="2">Uncharacterized protein</fullName>
    </submittedName>
</protein>
<evidence type="ECO:0000313" key="3">
    <source>
        <dbReference type="Proteomes" id="UP000719412"/>
    </source>
</evidence>
<dbReference type="Proteomes" id="UP000719412">
    <property type="component" value="Unassembled WGS sequence"/>
</dbReference>
<organism evidence="2 3">
    <name type="scientific">Tenebrio molitor</name>
    <name type="common">Yellow mealworm beetle</name>
    <dbReference type="NCBI Taxonomy" id="7067"/>
    <lineage>
        <taxon>Eukaryota</taxon>
        <taxon>Metazoa</taxon>
        <taxon>Ecdysozoa</taxon>
        <taxon>Arthropoda</taxon>
        <taxon>Hexapoda</taxon>
        <taxon>Insecta</taxon>
        <taxon>Pterygota</taxon>
        <taxon>Neoptera</taxon>
        <taxon>Endopterygota</taxon>
        <taxon>Coleoptera</taxon>
        <taxon>Polyphaga</taxon>
        <taxon>Cucujiformia</taxon>
        <taxon>Tenebrionidae</taxon>
        <taxon>Tenebrio</taxon>
    </lineage>
</organism>